<dbReference type="Pfam" id="PF07228">
    <property type="entry name" value="SpoIIE"/>
    <property type="match status" value="1"/>
</dbReference>
<dbReference type="InterPro" id="IPR052016">
    <property type="entry name" value="Bact_Sigma-Reg"/>
</dbReference>
<evidence type="ECO:0000256" key="2">
    <source>
        <dbReference type="SAM" id="Phobius"/>
    </source>
</evidence>
<keyword evidence="5" id="KW-1185">Reference proteome</keyword>
<dbReference type="PANTHER" id="PTHR43156:SF2">
    <property type="entry name" value="STAGE II SPORULATION PROTEIN E"/>
    <property type="match status" value="1"/>
</dbReference>
<dbReference type="AlphaFoldDB" id="A0A6P0HTJ7"/>
<protein>
    <submittedName>
        <fullName evidence="4">Serine/threonine-protein phosphatase</fullName>
    </submittedName>
</protein>
<keyword evidence="2" id="KW-0812">Transmembrane</keyword>
<dbReference type="SUPFAM" id="SSF81606">
    <property type="entry name" value="PP2C-like"/>
    <property type="match status" value="1"/>
</dbReference>
<sequence length="348" mass="36756">MRDLKRQLAANRALVLLVVATVLVGVLVAAAPTQVPLNVLTVPMIVSTLVLRPRQLARFTSFALLVLFLATTQQPEFTPRLWASVATYTVIGLVVLVISLRRVRLGLGGAEGEAMLLDLRERIQAQGRLPRLPDGWSADAVVRTAEGTGFSGDFFCFDRSETTGTLEAVLVDVSGKGVRAGTRSLQLSSAFNGLVGAVSSDRLVPAANQFLLRQQWTEGFATAVHVSVDLTTGAATVYTAGHPPALVVRSCGEVQRVDLSGPLLGVVPDAAYPPVTFELQPGDAIVAYTDGVVEDAGTDLDDGIARLSALLLAHRGDGAEGLAQRVLDDLGPIADDCALFVLRRSTAP</sequence>
<accession>A0A6P0HTJ7</accession>
<reference evidence="4 5" key="1">
    <citation type="journal article" date="2014" name="Int. J. Syst. Evol. Microbiol.">
        <title>Nocardioides zeae sp. nov., isolated from the stem of Zea mays.</title>
        <authorList>
            <person name="Glaeser S.P."/>
            <person name="McInroy J.A."/>
            <person name="Busse H.J."/>
            <person name="Kampfer P."/>
        </authorList>
    </citation>
    <scope>NUCLEOTIDE SEQUENCE [LARGE SCALE GENOMIC DNA]</scope>
    <source>
        <strain evidence="4 5">JCM 30728</strain>
    </source>
</reference>
<evidence type="ECO:0000313" key="5">
    <source>
        <dbReference type="Proteomes" id="UP000468687"/>
    </source>
</evidence>
<organism evidence="4 5">
    <name type="scientific">Nocardioides zeae</name>
    <dbReference type="NCBI Taxonomy" id="1457234"/>
    <lineage>
        <taxon>Bacteria</taxon>
        <taxon>Bacillati</taxon>
        <taxon>Actinomycetota</taxon>
        <taxon>Actinomycetes</taxon>
        <taxon>Propionibacteriales</taxon>
        <taxon>Nocardioidaceae</taxon>
        <taxon>Nocardioides</taxon>
    </lineage>
</organism>
<gene>
    <name evidence="4" type="ORF">G3T38_18875</name>
</gene>
<dbReference type="Gene3D" id="3.60.40.10">
    <property type="entry name" value="PPM-type phosphatase domain"/>
    <property type="match status" value="1"/>
</dbReference>
<name>A0A6P0HTJ7_9ACTN</name>
<evidence type="ECO:0000313" key="4">
    <source>
        <dbReference type="EMBL" id="NEN80325.1"/>
    </source>
</evidence>
<dbReference type="RefSeq" id="WP_163774123.1">
    <property type="nucleotide sequence ID" value="NZ_JAAGXA010000018.1"/>
</dbReference>
<keyword evidence="2" id="KW-0472">Membrane</keyword>
<dbReference type="SMART" id="SM00331">
    <property type="entry name" value="PP2C_SIG"/>
    <property type="match status" value="1"/>
</dbReference>
<dbReference type="GO" id="GO:0016791">
    <property type="term" value="F:phosphatase activity"/>
    <property type="evidence" value="ECO:0007669"/>
    <property type="project" value="TreeGrafter"/>
</dbReference>
<feature type="transmembrane region" description="Helical" evidence="2">
    <location>
        <begin position="81"/>
        <end position="100"/>
    </location>
</feature>
<evidence type="ECO:0000259" key="3">
    <source>
        <dbReference type="SMART" id="SM00331"/>
    </source>
</evidence>
<feature type="domain" description="PPM-type phosphatase" evidence="3">
    <location>
        <begin position="132"/>
        <end position="344"/>
    </location>
</feature>
<comment type="caution">
    <text evidence="4">The sequence shown here is derived from an EMBL/GenBank/DDBJ whole genome shotgun (WGS) entry which is preliminary data.</text>
</comment>
<dbReference type="PANTHER" id="PTHR43156">
    <property type="entry name" value="STAGE II SPORULATION PROTEIN E-RELATED"/>
    <property type="match status" value="1"/>
</dbReference>
<dbReference type="InterPro" id="IPR001932">
    <property type="entry name" value="PPM-type_phosphatase-like_dom"/>
</dbReference>
<dbReference type="EMBL" id="JAAGXA010000018">
    <property type="protein sequence ID" value="NEN80325.1"/>
    <property type="molecule type" value="Genomic_DNA"/>
</dbReference>
<dbReference type="InterPro" id="IPR036457">
    <property type="entry name" value="PPM-type-like_dom_sf"/>
</dbReference>
<evidence type="ECO:0000256" key="1">
    <source>
        <dbReference type="ARBA" id="ARBA00022801"/>
    </source>
</evidence>
<feature type="transmembrane region" description="Helical" evidence="2">
    <location>
        <begin position="56"/>
        <end position="75"/>
    </location>
</feature>
<feature type="transmembrane region" description="Helical" evidence="2">
    <location>
        <begin position="12"/>
        <end position="29"/>
    </location>
</feature>
<keyword evidence="1" id="KW-0378">Hydrolase</keyword>
<keyword evidence="2" id="KW-1133">Transmembrane helix</keyword>
<proteinExistence type="predicted"/>
<dbReference type="Proteomes" id="UP000468687">
    <property type="component" value="Unassembled WGS sequence"/>
</dbReference>